<dbReference type="PROSITE" id="PS51186">
    <property type="entry name" value="GNAT"/>
    <property type="match status" value="1"/>
</dbReference>
<sequence>MDLALLPPRTLHTARLQLRQWRAQDLPAFAALNADPEVMRHFPAVLSRAESDAIALRCQALIAERGWGGFWAVEERRSGAFVGMIGLHAPAHLPFSPCVEVGWRLARAHWGKGYATEGAAAALRFAFEVLGLEEVVSFTSVHNTRSEAVMQRLGMRRDATTFLHPALPAGHRLAEHCLYRIQAPAVA</sequence>
<evidence type="ECO:0000313" key="3">
    <source>
        <dbReference type="Proteomes" id="UP001597463"/>
    </source>
</evidence>
<dbReference type="PANTHER" id="PTHR43792:SF1">
    <property type="entry name" value="N-ACETYLTRANSFERASE DOMAIN-CONTAINING PROTEIN"/>
    <property type="match status" value="1"/>
</dbReference>
<keyword evidence="2" id="KW-0012">Acyltransferase</keyword>
<dbReference type="InterPro" id="IPR051531">
    <property type="entry name" value="N-acetyltransferase"/>
</dbReference>
<reference evidence="3" key="1">
    <citation type="journal article" date="2019" name="Int. J. Syst. Evol. Microbiol.">
        <title>The Global Catalogue of Microorganisms (GCM) 10K type strain sequencing project: providing services to taxonomists for standard genome sequencing and annotation.</title>
        <authorList>
            <consortium name="The Broad Institute Genomics Platform"/>
            <consortium name="The Broad Institute Genome Sequencing Center for Infectious Disease"/>
            <person name="Wu L."/>
            <person name="Ma J."/>
        </authorList>
    </citation>
    <scope>NUCLEOTIDE SEQUENCE [LARGE SCALE GENOMIC DNA]</scope>
    <source>
        <strain evidence="3">TISTR 1906</strain>
    </source>
</reference>
<dbReference type="InterPro" id="IPR016181">
    <property type="entry name" value="Acyl_CoA_acyltransferase"/>
</dbReference>
<dbReference type="EC" id="2.3.-.-" evidence="2"/>
<dbReference type="SUPFAM" id="SSF55729">
    <property type="entry name" value="Acyl-CoA N-acyltransferases (Nat)"/>
    <property type="match status" value="1"/>
</dbReference>
<dbReference type="RefSeq" id="WP_066475251.1">
    <property type="nucleotide sequence ID" value="NZ_BCNT01000004.1"/>
</dbReference>
<dbReference type="EMBL" id="JBHUMV010000002">
    <property type="protein sequence ID" value="MFD2753368.1"/>
    <property type="molecule type" value="Genomic_DNA"/>
</dbReference>
<evidence type="ECO:0000313" key="2">
    <source>
        <dbReference type="EMBL" id="MFD2753368.1"/>
    </source>
</evidence>
<keyword evidence="3" id="KW-1185">Reference proteome</keyword>
<dbReference type="PANTHER" id="PTHR43792">
    <property type="entry name" value="GNAT FAMILY, PUTATIVE (AFU_ORTHOLOGUE AFUA_3G00765)-RELATED-RELATED"/>
    <property type="match status" value="1"/>
</dbReference>
<evidence type="ECO:0000259" key="1">
    <source>
        <dbReference type="PROSITE" id="PS51186"/>
    </source>
</evidence>
<feature type="domain" description="N-acetyltransferase" evidence="1">
    <location>
        <begin position="16"/>
        <end position="184"/>
    </location>
</feature>
<name>A0ABW5UIA7_9BURK</name>
<dbReference type="Proteomes" id="UP001597463">
    <property type="component" value="Unassembled WGS sequence"/>
</dbReference>
<dbReference type="Pfam" id="PF13302">
    <property type="entry name" value="Acetyltransf_3"/>
    <property type="match status" value="1"/>
</dbReference>
<organism evidence="2 3">
    <name type="scientific">Comamonas terrae</name>
    <dbReference type="NCBI Taxonomy" id="673548"/>
    <lineage>
        <taxon>Bacteria</taxon>
        <taxon>Pseudomonadati</taxon>
        <taxon>Pseudomonadota</taxon>
        <taxon>Betaproteobacteria</taxon>
        <taxon>Burkholderiales</taxon>
        <taxon>Comamonadaceae</taxon>
        <taxon>Comamonas</taxon>
    </lineage>
</organism>
<keyword evidence="2" id="KW-0808">Transferase</keyword>
<dbReference type="Gene3D" id="3.40.630.30">
    <property type="match status" value="1"/>
</dbReference>
<comment type="caution">
    <text evidence="2">The sequence shown here is derived from an EMBL/GenBank/DDBJ whole genome shotgun (WGS) entry which is preliminary data.</text>
</comment>
<dbReference type="InterPro" id="IPR000182">
    <property type="entry name" value="GNAT_dom"/>
</dbReference>
<proteinExistence type="predicted"/>
<protein>
    <submittedName>
        <fullName evidence="2">GNAT family N-acetyltransferase</fullName>
        <ecNumber evidence="2">2.3.-.-</ecNumber>
    </submittedName>
</protein>
<dbReference type="GO" id="GO:0016746">
    <property type="term" value="F:acyltransferase activity"/>
    <property type="evidence" value="ECO:0007669"/>
    <property type="project" value="UniProtKB-KW"/>
</dbReference>
<accession>A0ABW5UIA7</accession>
<gene>
    <name evidence="2" type="ORF">ACFSW6_04680</name>
</gene>